<dbReference type="GO" id="GO:0008725">
    <property type="term" value="F:DNA-3-methyladenine glycosylase activity"/>
    <property type="evidence" value="ECO:0007669"/>
    <property type="project" value="TreeGrafter"/>
</dbReference>
<organism evidence="7 8">
    <name type="scientific">Aquibacillus salsiterrae</name>
    <dbReference type="NCBI Taxonomy" id="2950439"/>
    <lineage>
        <taxon>Bacteria</taxon>
        <taxon>Bacillati</taxon>
        <taxon>Bacillota</taxon>
        <taxon>Bacilli</taxon>
        <taxon>Bacillales</taxon>
        <taxon>Bacillaceae</taxon>
        <taxon>Aquibacillus</taxon>
    </lineage>
</organism>
<dbReference type="Proteomes" id="UP001145069">
    <property type="component" value="Unassembled WGS sequence"/>
</dbReference>
<gene>
    <name evidence="7" type="ORF">NC799_14895</name>
</gene>
<dbReference type="GO" id="GO:0032993">
    <property type="term" value="C:protein-DNA complex"/>
    <property type="evidence" value="ECO:0007669"/>
    <property type="project" value="TreeGrafter"/>
</dbReference>
<dbReference type="GO" id="GO:0032131">
    <property type="term" value="F:alkylated DNA binding"/>
    <property type="evidence" value="ECO:0007669"/>
    <property type="project" value="TreeGrafter"/>
</dbReference>
<comment type="catalytic activity">
    <reaction evidence="1">
        <text>Hydrolysis of alkylated DNA, releasing 3-methyladenine, 3-methylguanine, 7-methylguanine and 7-methyladenine.</text>
        <dbReference type="EC" id="3.2.2.21"/>
    </reaction>
</comment>
<dbReference type="GO" id="GO:0005737">
    <property type="term" value="C:cytoplasm"/>
    <property type="evidence" value="ECO:0007669"/>
    <property type="project" value="TreeGrafter"/>
</dbReference>
<keyword evidence="5" id="KW-0234">DNA repair</keyword>
<evidence type="ECO:0000313" key="8">
    <source>
        <dbReference type="Proteomes" id="UP001145069"/>
    </source>
</evidence>
<dbReference type="EC" id="3.2.2.21" evidence="3"/>
<dbReference type="GO" id="GO:0043916">
    <property type="term" value="F:DNA-7-methylguanine glycosylase activity"/>
    <property type="evidence" value="ECO:0007669"/>
    <property type="project" value="TreeGrafter"/>
</dbReference>
<comment type="caution">
    <text evidence="7">The sequence shown here is derived from an EMBL/GenBank/DDBJ whole genome shotgun (WGS) entry which is preliminary data.</text>
</comment>
<dbReference type="AlphaFoldDB" id="A0A9X3WGV1"/>
<evidence type="ECO:0000256" key="2">
    <source>
        <dbReference type="ARBA" id="ARBA00010817"/>
    </source>
</evidence>
<protein>
    <recommendedName>
        <fullName evidence="3">DNA-3-methyladenine glycosylase II</fullName>
        <ecNumber evidence="3">3.2.2.21</ecNumber>
    </recommendedName>
</protein>
<dbReference type="FunFam" id="1.10.340.30:FF:000004">
    <property type="entry name" value="DNA-3-methyladenine glycosylase II"/>
    <property type="match status" value="1"/>
</dbReference>
<comment type="similarity">
    <text evidence="2">Belongs to the alkylbase DNA glycosidase AlkA family.</text>
</comment>
<evidence type="ECO:0000256" key="5">
    <source>
        <dbReference type="ARBA" id="ARBA00023204"/>
    </source>
</evidence>
<evidence type="ECO:0000256" key="3">
    <source>
        <dbReference type="ARBA" id="ARBA00012000"/>
    </source>
</evidence>
<dbReference type="InterPro" id="IPR011257">
    <property type="entry name" value="DNA_glycosylase"/>
</dbReference>
<dbReference type="InterPro" id="IPR051912">
    <property type="entry name" value="Alkylbase_DNA_Glycosylase/TA"/>
</dbReference>
<evidence type="ECO:0000259" key="6">
    <source>
        <dbReference type="SMART" id="SM00478"/>
    </source>
</evidence>
<keyword evidence="8" id="KW-1185">Reference proteome</keyword>
<sequence>MWKEVVQTSFSYDFDYVLKRLAMDPLNKLDLANKKIHVPLTMDGKKTVAEVQAVGSTRQPVFEIIGADEEDKQLTLERVSDLFQWAKDLDIIGKHLSGTNLDSLVEHYPGTPIVKDFDLFWSLVKTIIHQQLNMKFAHTLSARFVQTYGEQHHGVWFYPSPDVVANISYSELRELQFSQRKAEYVIDTSRLIASGQLDLGELSQDSDEEVLHKLTRIRGIGKWTAEGWLLFGNGRNNFLPKTDIGIQNALKRYFQLEKKPSLEEITDWSKDWHPYRSYATMTLWRSIE</sequence>
<dbReference type="SUPFAM" id="SSF48150">
    <property type="entry name" value="DNA-glycosylase"/>
    <property type="match status" value="1"/>
</dbReference>
<dbReference type="GO" id="GO:0006307">
    <property type="term" value="P:DNA alkylation repair"/>
    <property type="evidence" value="ECO:0007669"/>
    <property type="project" value="TreeGrafter"/>
</dbReference>
<evidence type="ECO:0000313" key="7">
    <source>
        <dbReference type="EMBL" id="MDC3418176.1"/>
    </source>
</evidence>
<accession>A0A9X3WGV1</accession>
<dbReference type="InterPro" id="IPR003265">
    <property type="entry name" value="HhH-GPD_domain"/>
</dbReference>
<keyword evidence="4" id="KW-0227">DNA damage</keyword>
<reference evidence="7" key="1">
    <citation type="submission" date="2022-06" db="EMBL/GenBank/DDBJ databases">
        <title>Aquibacillus sp. a new bacterium isolated from soil saline samples.</title>
        <authorList>
            <person name="Galisteo C."/>
            <person name="De La Haba R."/>
            <person name="Sanchez-Porro C."/>
            <person name="Ventosa A."/>
        </authorList>
    </citation>
    <scope>NUCLEOTIDE SEQUENCE</scope>
    <source>
        <strain evidence="7">3ASR75-54</strain>
    </source>
</reference>
<dbReference type="Pfam" id="PF00730">
    <property type="entry name" value="HhH-GPD"/>
    <property type="match status" value="1"/>
</dbReference>
<dbReference type="Gene3D" id="1.10.1670.40">
    <property type="match status" value="1"/>
</dbReference>
<name>A0A9X3WGV1_9BACI</name>
<dbReference type="EMBL" id="JAMQKC010000021">
    <property type="protein sequence ID" value="MDC3418176.1"/>
    <property type="molecule type" value="Genomic_DNA"/>
</dbReference>
<evidence type="ECO:0000256" key="1">
    <source>
        <dbReference type="ARBA" id="ARBA00000086"/>
    </source>
</evidence>
<dbReference type="SMART" id="SM00478">
    <property type="entry name" value="ENDO3c"/>
    <property type="match status" value="1"/>
</dbReference>
<dbReference type="PANTHER" id="PTHR43003:SF5">
    <property type="entry name" value="DNA-3-METHYLADENINE GLYCOSYLASE"/>
    <property type="match status" value="1"/>
</dbReference>
<evidence type="ECO:0000256" key="4">
    <source>
        <dbReference type="ARBA" id="ARBA00022763"/>
    </source>
</evidence>
<dbReference type="RefSeq" id="WP_272447239.1">
    <property type="nucleotide sequence ID" value="NZ_JAMQKC010000021.1"/>
</dbReference>
<dbReference type="GO" id="GO:0006285">
    <property type="term" value="P:base-excision repair, AP site formation"/>
    <property type="evidence" value="ECO:0007669"/>
    <property type="project" value="TreeGrafter"/>
</dbReference>
<dbReference type="PANTHER" id="PTHR43003">
    <property type="entry name" value="DNA-3-METHYLADENINE GLYCOSYLASE"/>
    <property type="match status" value="1"/>
</dbReference>
<proteinExistence type="inferred from homology"/>
<feature type="domain" description="HhH-GPD" evidence="6">
    <location>
        <begin position="128"/>
        <end position="288"/>
    </location>
</feature>
<dbReference type="CDD" id="cd00056">
    <property type="entry name" value="ENDO3c"/>
    <property type="match status" value="1"/>
</dbReference>
<dbReference type="Gene3D" id="1.10.340.30">
    <property type="entry name" value="Hypothetical protein, domain 2"/>
    <property type="match status" value="1"/>
</dbReference>